<reference evidence="1 2" key="1">
    <citation type="submission" date="2020-06" db="EMBL/GenBank/DDBJ databases">
        <title>Mannheimia pernigra sp. nov. isolated from bovine respiratory tract.</title>
        <authorList>
            <person name="Kuhnert P."/>
            <person name="Akarsu-Egger H."/>
        </authorList>
    </citation>
    <scope>NUCLEOTIDE SEQUENCE [LARGE SCALE GENOMIC DNA]</scope>
    <source>
        <strain evidence="1 2">17CN0883</strain>
    </source>
</reference>
<gene>
    <name evidence="1" type="ORF">HV560_07055</name>
</gene>
<name>A0ABD7AAD6_9PAST</name>
<dbReference type="KEGG" id="mpeg:HV560_07055"/>
<evidence type="ECO:0000313" key="1">
    <source>
        <dbReference type="EMBL" id="QLB42590.1"/>
    </source>
</evidence>
<proteinExistence type="predicted"/>
<dbReference type="Proteomes" id="UP000509784">
    <property type="component" value="Chromosome"/>
</dbReference>
<protein>
    <submittedName>
        <fullName evidence="1">Uncharacterized protein</fullName>
    </submittedName>
</protein>
<dbReference type="EMBL" id="CP055305">
    <property type="protein sequence ID" value="QLB42590.1"/>
    <property type="molecule type" value="Genomic_DNA"/>
</dbReference>
<dbReference type="RefSeq" id="WP_176812517.1">
    <property type="nucleotide sequence ID" value="NZ_CP055305.1"/>
</dbReference>
<dbReference type="AlphaFoldDB" id="A0ABD7AAD6"/>
<evidence type="ECO:0000313" key="2">
    <source>
        <dbReference type="Proteomes" id="UP000509784"/>
    </source>
</evidence>
<accession>A0ABD7AAD6</accession>
<organism evidence="1 2">
    <name type="scientific">Mannheimia pernigra</name>
    <dbReference type="NCBI Taxonomy" id="111844"/>
    <lineage>
        <taxon>Bacteria</taxon>
        <taxon>Pseudomonadati</taxon>
        <taxon>Pseudomonadota</taxon>
        <taxon>Gammaproteobacteria</taxon>
        <taxon>Pasteurellales</taxon>
        <taxon>Pasteurellaceae</taxon>
        <taxon>Mannheimia</taxon>
    </lineage>
</organism>
<sequence length="118" mass="13145">MNKAKASQDAKILFNQAKPAISKYVALIACNTPTKQLAAYSDPDSIEPNGLGMPQHNMSHHKSGCLNVLRIERIKKLAANTVEFQAVYISPQSEEVVRKTHHAIKQPSGDWLFDFWGL</sequence>